<keyword evidence="7" id="KW-0482">Metalloprotease</keyword>
<dbReference type="Gene3D" id="3.40.630.10">
    <property type="entry name" value="Zn peptidases"/>
    <property type="match status" value="1"/>
</dbReference>
<dbReference type="GO" id="GO:0008270">
    <property type="term" value="F:zinc ion binding"/>
    <property type="evidence" value="ECO:0007669"/>
    <property type="project" value="InterPro"/>
</dbReference>
<sequence length="462" mass="50726">MDLKKYYPQMIQTIQNAVRIKTVLDKPVLGGPFGQGNKDCLEYVLSVAKNMGFRTVNLDGYCGYAEIGEGDELVGIVGHLDVVPEGDGWKYPAYSGALEEGAIWGRGTLDDKGPAIISLYAIKALADDGFNFTKRVRVIFGCNEETGSKCMEHYLKVDEPISYGVSPDSEFPVIFAEKTINSFEIKGTSSDGEGAKLVRLDGGIVINAVPDVCKFTIDANGQNAADIAAKICDKLSQINVASEHEINGDVIDFIVHGKAAHGSVPQLGVNAISFAIDALNGIVNNDFVRIYNKYISTDIHGEKLGCFAEDEYGKIAVNVGLCRFENNEFSIKVNCRLPFSIDTNTMFNRIKTTLNREICTKFVPMSESVGFKMDPESDMIKVLYNAYREVTGDAESKPICTPGGTYAREFKNCVAFGPEMSGYGEMIIHQPNERLSLKAMEAIFEIYVKAYADLISKISFKH</sequence>
<dbReference type="Pfam" id="PF07687">
    <property type="entry name" value="M20_dimer"/>
    <property type="match status" value="1"/>
</dbReference>
<evidence type="ECO:0000256" key="2">
    <source>
        <dbReference type="ARBA" id="ARBA00022670"/>
    </source>
</evidence>
<keyword evidence="2" id="KW-0645">Protease</keyword>
<dbReference type="InterPro" id="IPR036264">
    <property type="entry name" value="Bact_exopeptidase_dim_dom"/>
</dbReference>
<keyword evidence="6" id="KW-0224">Dipeptidase</keyword>
<comment type="cofactor">
    <cofactor evidence="1">
        <name>Zn(2+)</name>
        <dbReference type="ChEBI" id="CHEBI:29105"/>
    </cofactor>
</comment>
<evidence type="ECO:0000256" key="1">
    <source>
        <dbReference type="ARBA" id="ARBA00001947"/>
    </source>
</evidence>
<dbReference type="Pfam" id="PF01546">
    <property type="entry name" value="Peptidase_M20"/>
    <property type="match status" value="1"/>
</dbReference>
<name>A0A8S5S7G4_9CAUD</name>
<evidence type="ECO:0000256" key="6">
    <source>
        <dbReference type="ARBA" id="ARBA00022997"/>
    </source>
</evidence>
<keyword evidence="4" id="KW-0378">Hydrolase</keyword>
<dbReference type="GO" id="GO:0006526">
    <property type="term" value="P:L-arginine biosynthetic process"/>
    <property type="evidence" value="ECO:0007669"/>
    <property type="project" value="TreeGrafter"/>
</dbReference>
<dbReference type="InterPro" id="IPR001261">
    <property type="entry name" value="ArgE/DapE_CS"/>
</dbReference>
<reference evidence="9" key="1">
    <citation type="journal article" date="2021" name="Proc. Natl. Acad. Sci. U.S.A.">
        <title>A Catalog of Tens of Thousands of Viruses from Human Metagenomes Reveals Hidden Associations with Chronic Diseases.</title>
        <authorList>
            <person name="Tisza M.J."/>
            <person name="Buck C.B."/>
        </authorList>
    </citation>
    <scope>NUCLEOTIDE SEQUENCE</scope>
    <source>
        <strain evidence="9">CtxJ29</strain>
    </source>
</reference>
<proteinExistence type="predicted"/>
<evidence type="ECO:0000256" key="4">
    <source>
        <dbReference type="ARBA" id="ARBA00022801"/>
    </source>
</evidence>
<evidence type="ECO:0000259" key="8">
    <source>
        <dbReference type="Pfam" id="PF07687"/>
    </source>
</evidence>
<organism evidence="9">
    <name type="scientific">Podoviridae sp. ctxJ29</name>
    <dbReference type="NCBI Taxonomy" id="2827754"/>
    <lineage>
        <taxon>Viruses</taxon>
        <taxon>Duplodnaviria</taxon>
        <taxon>Heunggongvirae</taxon>
        <taxon>Uroviricota</taxon>
        <taxon>Caudoviricetes</taxon>
    </lineage>
</organism>
<dbReference type="EMBL" id="BK032546">
    <property type="protein sequence ID" value="DAF46888.1"/>
    <property type="molecule type" value="Genomic_DNA"/>
</dbReference>
<dbReference type="InterPro" id="IPR010964">
    <property type="entry name" value="M20A_pepV-rel"/>
</dbReference>
<dbReference type="Gene3D" id="3.30.70.360">
    <property type="match status" value="2"/>
</dbReference>
<dbReference type="NCBIfam" id="TIGR01887">
    <property type="entry name" value="dipeptidaselike"/>
    <property type="match status" value="1"/>
</dbReference>
<keyword evidence="3" id="KW-0479">Metal-binding</keyword>
<dbReference type="GO" id="GO:0008237">
    <property type="term" value="F:metallopeptidase activity"/>
    <property type="evidence" value="ECO:0007669"/>
    <property type="project" value="UniProtKB-KW"/>
</dbReference>
<protein>
    <submittedName>
        <fullName evidence="9">PepV</fullName>
    </submittedName>
</protein>
<evidence type="ECO:0000313" key="9">
    <source>
        <dbReference type="EMBL" id="DAF46888.1"/>
    </source>
</evidence>
<dbReference type="GO" id="GO:0008777">
    <property type="term" value="F:acetylornithine deacetylase activity"/>
    <property type="evidence" value="ECO:0007669"/>
    <property type="project" value="TreeGrafter"/>
</dbReference>
<keyword evidence="5" id="KW-0862">Zinc</keyword>
<dbReference type="PROSITE" id="PS00758">
    <property type="entry name" value="ARGE_DAPE_CPG2_1"/>
    <property type="match status" value="1"/>
</dbReference>
<dbReference type="GO" id="GO:0016805">
    <property type="term" value="F:dipeptidase activity"/>
    <property type="evidence" value="ECO:0007669"/>
    <property type="project" value="UniProtKB-KW"/>
</dbReference>
<dbReference type="PANTHER" id="PTHR43808">
    <property type="entry name" value="ACETYLORNITHINE DEACETYLASE"/>
    <property type="match status" value="1"/>
</dbReference>
<dbReference type="SUPFAM" id="SSF53187">
    <property type="entry name" value="Zn-dependent exopeptidases"/>
    <property type="match status" value="1"/>
</dbReference>
<dbReference type="InterPro" id="IPR011650">
    <property type="entry name" value="Peptidase_M20_dimer"/>
</dbReference>
<dbReference type="InterPro" id="IPR002933">
    <property type="entry name" value="Peptidase_M20"/>
</dbReference>
<dbReference type="InterPro" id="IPR050072">
    <property type="entry name" value="Peptidase_M20A"/>
</dbReference>
<dbReference type="PANTHER" id="PTHR43808:SF31">
    <property type="entry name" value="N-ACETYL-L-CITRULLINE DEACETYLASE"/>
    <property type="match status" value="1"/>
</dbReference>
<dbReference type="GO" id="GO:0006508">
    <property type="term" value="P:proteolysis"/>
    <property type="evidence" value="ECO:0007669"/>
    <property type="project" value="UniProtKB-KW"/>
</dbReference>
<accession>A0A8S5S7G4</accession>
<feature type="domain" description="Peptidase M20 dimerisation" evidence="8">
    <location>
        <begin position="254"/>
        <end position="289"/>
    </location>
</feature>
<evidence type="ECO:0000256" key="5">
    <source>
        <dbReference type="ARBA" id="ARBA00022833"/>
    </source>
</evidence>
<dbReference type="SUPFAM" id="SSF55031">
    <property type="entry name" value="Bacterial exopeptidase dimerisation domain"/>
    <property type="match status" value="1"/>
</dbReference>
<evidence type="ECO:0000256" key="3">
    <source>
        <dbReference type="ARBA" id="ARBA00022723"/>
    </source>
</evidence>
<evidence type="ECO:0000256" key="7">
    <source>
        <dbReference type="ARBA" id="ARBA00023049"/>
    </source>
</evidence>